<sequence length="254" mass="28507">MSYTIIIILITAIIVGGIAASAVQQHKERKEAQKREEINKHKQVFDETEVAVSAALQMPVSQALIAILRKRALLALKGMYTQSPSTELKKKMKELSTALDELNLDAPAPELSSFTLPSTDKVIIKYIQAVKKLRQILRIETTKGNVSADIHAREDKVLECLQLRINVETLHKRGNDSVTAGMQGSARQYFEKAIAALKNHAPQDEYTQNRAAELSKMIMQLESTVKDNNMQNILAKKNKDSEEIDNLFAPKKKW</sequence>
<evidence type="ECO:0000313" key="1">
    <source>
        <dbReference type="EMBL" id="MFC3120069.1"/>
    </source>
</evidence>
<comment type="caution">
    <text evidence="1">The sequence shown here is derived from an EMBL/GenBank/DDBJ whole genome shotgun (WGS) entry which is preliminary data.</text>
</comment>
<evidence type="ECO:0008006" key="3">
    <source>
        <dbReference type="Google" id="ProtNLM"/>
    </source>
</evidence>
<name>A0ABV7FL18_9ALTE</name>
<dbReference type="Proteomes" id="UP001595478">
    <property type="component" value="Unassembled WGS sequence"/>
</dbReference>
<reference evidence="2" key="1">
    <citation type="journal article" date="2019" name="Int. J. Syst. Evol. Microbiol.">
        <title>The Global Catalogue of Microorganisms (GCM) 10K type strain sequencing project: providing services to taxonomists for standard genome sequencing and annotation.</title>
        <authorList>
            <consortium name="The Broad Institute Genomics Platform"/>
            <consortium name="The Broad Institute Genome Sequencing Center for Infectious Disease"/>
            <person name="Wu L."/>
            <person name="Ma J."/>
        </authorList>
    </citation>
    <scope>NUCLEOTIDE SEQUENCE [LARGE SCALE GENOMIC DNA]</scope>
    <source>
        <strain evidence="2">KCTC 52473</strain>
    </source>
</reference>
<gene>
    <name evidence="1" type="ORF">ACFOHL_00375</name>
</gene>
<organism evidence="1 2">
    <name type="scientific">Agaribacter flavus</name>
    <dbReference type="NCBI Taxonomy" id="1902781"/>
    <lineage>
        <taxon>Bacteria</taxon>
        <taxon>Pseudomonadati</taxon>
        <taxon>Pseudomonadota</taxon>
        <taxon>Gammaproteobacteria</taxon>
        <taxon>Alteromonadales</taxon>
        <taxon>Alteromonadaceae</taxon>
        <taxon>Agaribacter</taxon>
    </lineage>
</organism>
<proteinExistence type="predicted"/>
<keyword evidence="2" id="KW-1185">Reference proteome</keyword>
<accession>A0ABV7FL18</accession>
<dbReference type="RefSeq" id="WP_376918212.1">
    <property type="nucleotide sequence ID" value="NZ_JBHRSW010000004.1"/>
</dbReference>
<protein>
    <recommendedName>
        <fullName evidence="3">DNA repair protein</fullName>
    </recommendedName>
</protein>
<evidence type="ECO:0000313" key="2">
    <source>
        <dbReference type="Proteomes" id="UP001595478"/>
    </source>
</evidence>
<dbReference type="EMBL" id="JBHRSW010000004">
    <property type="protein sequence ID" value="MFC3120069.1"/>
    <property type="molecule type" value="Genomic_DNA"/>
</dbReference>